<name>A0A8S5LKY9_9CAUD</name>
<sequence>MKQYLTTEDKFIDLKWLEAENKTMIIKSLDFTNNKSFYLDRYDYLNADEFEEDKEFIKGIVNQLLNGQYELYWIE</sequence>
<protein>
    <submittedName>
        <fullName evidence="1">Uncharacterized protein</fullName>
    </submittedName>
</protein>
<proteinExistence type="predicted"/>
<dbReference type="EMBL" id="BK015867">
    <property type="protein sequence ID" value="DAD70531.1"/>
    <property type="molecule type" value="Genomic_DNA"/>
</dbReference>
<evidence type="ECO:0000313" key="1">
    <source>
        <dbReference type="EMBL" id="DAD70531.1"/>
    </source>
</evidence>
<reference evidence="1" key="1">
    <citation type="journal article" date="2021" name="Proc. Natl. Acad. Sci. U.S.A.">
        <title>A Catalog of Tens of Thousands of Viruses from Human Metagenomes Reveals Hidden Associations with Chronic Diseases.</title>
        <authorList>
            <person name="Tisza M.J."/>
            <person name="Buck C.B."/>
        </authorList>
    </citation>
    <scope>NUCLEOTIDE SEQUENCE</scope>
    <source>
        <strain evidence="1">CtcPV5</strain>
    </source>
</reference>
<organism evidence="1">
    <name type="scientific">Siphoviridae sp. ctcPV5</name>
    <dbReference type="NCBI Taxonomy" id="2827582"/>
    <lineage>
        <taxon>Viruses</taxon>
        <taxon>Duplodnaviria</taxon>
        <taxon>Heunggongvirae</taxon>
        <taxon>Uroviricota</taxon>
        <taxon>Caudoviricetes</taxon>
    </lineage>
</organism>
<accession>A0A8S5LKY9</accession>